<organism evidence="1 2">
    <name type="scientific">Prymnesium parvum</name>
    <name type="common">Toxic golden alga</name>
    <dbReference type="NCBI Taxonomy" id="97485"/>
    <lineage>
        <taxon>Eukaryota</taxon>
        <taxon>Haptista</taxon>
        <taxon>Haptophyta</taxon>
        <taxon>Prymnesiophyceae</taxon>
        <taxon>Prymnesiales</taxon>
        <taxon>Prymnesiaceae</taxon>
        <taxon>Prymnesium</taxon>
    </lineage>
</organism>
<dbReference type="Proteomes" id="UP001515480">
    <property type="component" value="Unassembled WGS sequence"/>
</dbReference>
<gene>
    <name evidence="1" type="ORF">AB1Y20_012342</name>
</gene>
<comment type="caution">
    <text evidence="1">The sequence shown here is derived from an EMBL/GenBank/DDBJ whole genome shotgun (WGS) entry which is preliminary data.</text>
</comment>
<evidence type="ECO:0000313" key="2">
    <source>
        <dbReference type="Proteomes" id="UP001515480"/>
    </source>
</evidence>
<reference evidence="1 2" key="1">
    <citation type="journal article" date="2024" name="Science">
        <title>Giant polyketide synthase enzymes in the biosynthesis of giant marine polyether toxins.</title>
        <authorList>
            <person name="Fallon T.R."/>
            <person name="Shende V.V."/>
            <person name="Wierzbicki I.H."/>
            <person name="Pendleton A.L."/>
            <person name="Watervoot N.F."/>
            <person name="Auber R.P."/>
            <person name="Gonzalez D.J."/>
            <person name="Wisecaver J.H."/>
            <person name="Moore B.S."/>
        </authorList>
    </citation>
    <scope>NUCLEOTIDE SEQUENCE [LARGE SCALE GENOMIC DNA]</scope>
    <source>
        <strain evidence="1 2">12B1</strain>
    </source>
</reference>
<dbReference type="EMBL" id="JBGBPQ010000021">
    <property type="protein sequence ID" value="KAL1503879.1"/>
    <property type="molecule type" value="Genomic_DNA"/>
</dbReference>
<keyword evidence="2" id="KW-1185">Reference proteome</keyword>
<accession>A0AB34IQY7</accession>
<dbReference type="AlphaFoldDB" id="A0AB34IQY7"/>
<proteinExistence type="predicted"/>
<protein>
    <submittedName>
        <fullName evidence="1">Uncharacterized protein</fullName>
    </submittedName>
</protein>
<name>A0AB34IQY7_PRYPA</name>
<sequence length="105" mass="11793">MTGDRQSAEELLGKVDAQCSEMLKGKLEESCAFADSTLLSEKLKEPLKKSLKELDNLLCGKYPSWKDECGLVRTQANDGSVEWVLPEHVQKFKEMGELLMKAKDD</sequence>
<evidence type="ECO:0000313" key="1">
    <source>
        <dbReference type="EMBL" id="KAL1503879.1"/>
    </source>
</evidence>